<organism evidence="2 3">
    <name type="scientific">Shewanella surugensis</name>
    <dbReference type="NCBI Taxonomy" id="212020"/>
    <lineage>
        <taxon>Bacteria</taxon>
        <taxon>Pseudomonadati</taxon>
        <taxon>Pseudomonadota</taxon>
        <taxon>Gammaproteobacteria</taxon>
        <taxon>Alteromonadales</taxon>
        <taxon>Shewanellaceae</taxon>
        <taxon>Shewanella</taxon>
    </lineage>
</organism>
<evidence type="ECO:0000313" key="2">
    <source>
        <dbReference type="EMBL" id="MCL1125553.1"/>
    </source>
</evidence>
<keyword evidence="3" id="KW-1185">Reference proteome</keyword>
<proteinExistence type="predicted"/>
<gene>
    <name evidence="2" type="ORF">L2764_13970</name>
</gene>
<comment type="caution">
    <text evidence="2">The sequence shown here is derived from an EMBL/GenBank/DDBJ whole genome shotgun (WGS) entry which is preliminary data.</text>
</comment>
<dbReference type="RefSeq" id="WP_248940867.1">
    <property type="nucleotide sequence ID" value="NZ_JAKIKS010000053.1"/>
</dbReference>
<evidence type="ECO:0000313" key="3">
    <source>
        <dbReference type="Proteomes" id="UP001203423"/>
    </source>
</evidence>
<dbReference type="InterPro" id="IPR054171">
    <property type="entry name" value="RbmA-like_FnIII"/>
</dbReference>
<dbReference type="Pfam" id="PF22021">
    <property type="entry name" value="RbmA-like_FnIII"/>
    <property type="match status" value="1"/>
</dbReference>
<feature type="domain" description="RbmA-like FnIII" evidence="1">
    <location>
        <begin position="3"/>
        <end position="93"/>
    </location>
</feature>
<dbReference type="Gene3D" id="2.60.40.3880">
    <property type="match status" value="1"/>
</dbReference>
<dbReference type="Proteomes" id="UP001203423">
    <property type="component" value="Unassembled WGS sequence"/>
</dbReference>
<sequence>DVNLTYDGEPIHNDGGRLYFSRSIMNDTAETQIINKWAYITFPNGFIYNREKVKTMTLASEEEAYTANAYFDIPAHWPSGEYTYQVNTMTVPNVEQSSDKFIFTKD</sequence>
<protein>
    <recommendedName>
        <fullName evidence="1">RbmA-like FnIII domain-containing protein</fullName>
    </recommendedName>
</protein>
<dbReference type="EMBL" id="JAKIKS010000053">
    <property type="protein sequence ID" value="MCL1125553.1"/>
    <property type="molecule type" value="Genomic_DNA"/>
</dbReference>
<feature type="non-terminal residue" evidence="2">
    <location>
        <position position="1"/>
    </location>
</feature>
<reference evidence="2 3" key="1">
    <citation type="submission" date="2022-01" db="EMBL/GenBank/DDBJ databases">
        <title>Whole genome-based taxonomy of the Shewanellaceae.</title>
        <authorList>
            <person name="Martin-Rodriguez A.J."/>
        </authorList>
    </citation>
    <scope>NUCLEOTIDE SEQUENCE [LARGE SCALE GENOMIC DNA]</scope>
    <source>
        <strain evidence="2 3">DSM 17177</strain>
    </source>
</reference>
<name>A0ABT0LCW8_9GAMM</name>
<accession>A0ABT0LCW8</accession>
<evidence type="ECO:0000259" key="1">
    <source>
        <dbReference type="Pfam" id="PF22021"/>
    </source>
</evidence>